<protein>
    <submittedName>
        <fullName evidence="2">Uncharacterized protein</fullName>
    </submittedName>
</protein>
<accession>A0A9P0KWI1</accession>
<comment type="caution">
    <text evidence="2">The sequence shown here is derived from an EMBL/GenBank/DDBJ whole genome shotgun (WGS) entry which is preliminary data.</text>
</comment>
<dbReference type="EMBL" id="CAKOFQ010006984">
    <property type="protein sequence ID" value="CAH1985686.1"/>
    <property type="molecule type" value="Genomic_DNA"/>
</dbReference>
<dbReference type="SUPFAM" id="SSF57997">
    <property type="entry name" value="Tropomyosin"/>
    <property type="match status" value="1"/>
</dbReference>
<keyword evidence="1" id="KW-0175">Coiled coil</keyword>
<name>A0A9P0KWI1_ACAOB</name>
<feature type="coiled-coil region" evidence="1">
    <location>
        <begin position="62"/>
        <end position="250"/>
    </location>
</feature>
<proteinExistence type="predicted"/>
<evidence type="ECO:0000256" key="1">
    <source>
        <dbReference type="SAM" id="Coils"/>
    </source>
</evidence>
<organism evidence="2 3">
    <name type="scientific">Acanthoscelides obtectus</name>
    <name type="common">Bean weevil</name>
    <name type="synonym">Bruchus obtectus</name>
    <dbReference type="NCBI Taxonomy" id="200917"/>
    <lineage>
        <taxon>Eukaryota</taxon>
        <taxon>Metazoa</taxon>
        <taxon>Ecdysozoa</taxon>
        <taxon>Arthropoda</taxon>
        <taxon>Hexapoda</taxon>
        <taxon>Insecta</taxon>
        <taxon>Pterygota</taxon>
        <taxon>Neoptera</taxon>
        <taxon>Endopterygota</taxon>
        <taxon>Coleoptera</taxon>
        <taxon>Polyphaga</taxon>
        <taxon>Cucujiformia</taxon>
        <taxon>Chrysomeloidea</taxon>
        <taxon>Chrysomelidae</taxon>
        <taxon>Bruchinae</taxon>
        <taxon>Bruchini</taxon>
        <taxon>Acanthoscelides</taxon>
    </lineage>
</organism>
<keyword evidence="3" id="KW-1185">Reference proteome</keyword>
<evidence type="ECO:0000313" key="3">
    <source>
        <dbReference type="Proteomes" id="UP001152888"/>
    </source>
</evidence>
<evidence type="ECO:0000313" key="2">
    <source>
        <dbReference type="EMBL" id="CAH1985686.1"/>
    </source>
</evidence>
<dbReference type="AlphaFoldDB" id="A0A9P0KWI1"/>
<sequence length="297" mass="34675">MYEFTDVPAISVDFSIPTIEMSPSFRIFLARLAKQFSTLLPMPTGEEVSQLQLQVDVLKNLRNSESDKRKEALNECHNLKKNIESLQVENWQLKEELQNIRDALDNTQKNMALTKSDLKKRSEQINKIQDLLKRQKEEKLDLKCKISSQEQEIYMQNNIISRLEQAISTTAVNLQNTENNLRAKEQQFDEIRIKLQNERVRNSSLEEDIVSLQQQKMELESQSIILEEQLEDLEISLDRVKEINETMKGELYEVSLQLCEEQKKNWFNQTKDVAMLSLSTLHKVFDAVLHIYLGTSL</sequence>
<gene>
    <name evidence="2" type="ORF">ACAOBT_LOCUS16821</name>
</gene>
<dbReference type="OrthoDB" id="6747003at2759"/>
<reference evidence="2" key="1">
    <citation type="submission" date="2022-03" db="EMBL/GenBank/DDBJ databases">
        <authorList>
            <person name="Sayadi A."/>
        </authorList>
    </citation>
    <scope>NUCLEOTIDE SEQUENCE</scope>
</reference>
<dbReference type="Proteomes" id="UP001152888">
    <property type="component" value="Unassembled WGS sequence"/>
</dbReference>